<accession>A0A9R0HUM6</accession>
<evidence type="ECO:0000259" key="2">
    <source>
        <dbReference type="SMART" id="SM01054"/>
    </source>
</evidence>
<sequence length="710" mass="79862">MVQRKVTHNKFGIQPCNKTTIKTRKKQDNTKPSFHNNHDDMGQGADLKAIKMMKKSRPIEISLRQSGHDVSRHPGKPPTHVAASLKKPSSCKSPCTRPNYMKSTSSFEARKEEATQVSCSKQHKVAKTSSFKVVRTLSKAPSFKHCARTITTTCSSTLKDAKFPPYLKLKPGATESEGRSVKRVCSYNHCSLNGDHHNRAPPLKRFMSSKRRLLKTLKVNRPEILPPRKGKAKRSECKGRGVGDQNEDFFVEIYVPDRGVDTHVSESVSDGPRSEIDQSEETNLSDLSFCPTNEYYPPTPVQSATSVSLDAFFCETSDREWEEEKTICTSGETYVQSNQSNDQDKPDFETVSSVDYEYPPYFYDEIVEYLCFSDADSLPDTQTGERNIEEPVMVEEKYEMNSGPKNEVAEEDSTQAEEATVHATEQENESADKQGTIISDLVEKIPEAQNEDLDSYQEPVGTDGDESNKYNYNINAEIREDNPADPVLGEGDSIKEITGIPQITENSDAKEGICMDNNDDRDGTDQSEDVATLAGQEETEAANSEEESDSIEFKFDSKNNVEEEKTAGMEDSKRTEEVGKCNSNNRESDANQESCNNLKRGMRCKKEDEYDEERGFNPRGPNFLEIEPDPEAEKVDLRHQEMDDRRNAEEWMLDHALQKTVNQLTPARKRKVALLVEAFEAVLPLPKVESSIGNNSSGFDHERLIQACLQ</sequence>
<feature type="region of interest" description="Disordered" evidence="1">
    <location>
        <begin position="262"/>
        <end position="282"/>
    </location>
</feature>
<feature type="compositionally biased region" description="Acidic residues" evidence="1">
    <location>
        <begin position="537"/>
        <end position="550"/>
    </location>
</feature>
<feature type="region of interest" description="Disordered" evidence="1">
    <location>
        <begin position="449"/>
        <end position="595"/>
    </location>
</feature>
<dbReference type="Proteomes" id="UP000813463">
    <property type="component" value="Chromosome 1"/>
</dbReference>
<evidence type="ECO:0000256" key="1">
    <source>
        <dbReference type="SAM" id="MobiDB-lite"/>
    </source>
</evidence>
<protein>
    <submittedName>
        <fullName evidence="4">Calmodulin binding protein PICBP</fullName>
    </submittedName>
</protein>
<dbReference type="PANTHER" id="PTHR33923">
    <property type="entry name" value="CALMODULIN-BINDING PROTEIN-RELATED"/>
    <property type="match status" value="1"/>
</dbReference>
<dbReference type="RefSeq" id="XP_021837156.2">
    <property type="nucleotide sequence ID" value="XM_021981464.2"/>
</dbReference>
<name>A0A9R0HUM6_SPIOL</name>
<feature type="domain" description="Calmodulin-binding" evidence="2">
    <location>
        <begin position="574"/>
        <end position="684"/>
    </location>
</feature>
<feature type="region of interest" description="Disordered" evidence="1">
    <location>
        <begin position="609"/>
        <end position="628"/>
    </location>
</feature>
<gene>
    <name evidence="4" type="primary">LOC110776896</name>
</gene>
<feature type="region of interest" description="Disordered" evidence="1">
    <location>
        <begin position="22"/>
        <end position="44"/>
    </location>
</feature>
<dbReference type="SMART" id="SM01054">
    <property type="entry name" value="CaM_binding"/>
    <property type="match status" value="1"/>
</dbReference>
<reference evidence="4" key="2">
    <citation type="submission" date="2025-08" db="UniProtKB">
        <authorList>
            <consortium name="RefSeq"/>
        </authorList>
    </citation>
    <scope>IDENTIFICATION</scope>
    <source>
        <tissue evidence="4">Leaf</tissue>
    </source>
</reference>
<dbReference type="AlphaFoldDB" id="A0A9R0HUM6"/>
<dbReference type="GO" id="GO:0005516">
    <property type="term" value="F:calmodulin binding"/>
    <property type="evidence" value="ECO:0007669"/>
    <property type="project" value="InterPro"/>
</dbReference>
<proteinExistence type="predicted"/>
<feature type="compositionally biased region" description="Basic and acidic residues" evidence="1">
    <location>
        <begin position="507"/>
        <end position="524"/>
    </location>
</feature>
<feature type="region of interest" description="Disordered" evidence="1">
    <location>
        <begin position="64"/>
        <end position="94"/>
    </location>
</feature>
<dbReference type="InterPro" id="IPR012417">
    <property type="entry name" value="CaM-bd_dom_pln"/>
</dbReference>
<feature type="compositionally biased region" description="Basic and acidic residues" evidence="1">
    <location>
        <begin position="551"/>
        <end position="579"/>
    </location>
</feature>
<feature type="compositionally biased region" description="Polar residues" evidence="1">
    <location>
        <begin position="581"/>
        <end position="595"/>
    </location>
</feature>
<dbReference type="InterPro" id="IPR044681">
    <property type="entry name" value="PICBP-like"/>
</dbReference>
<evidence type="ECO:0000313" key="4">
    <source>
        <dbReference type="RefSeq" id="XP_021837156.2"/>
    </source>
</evidence>
<dbReference type="Pfam" id="PF07839">
    <property type="entry name" value="CaM_binding"/>
    <property type="match status" value="1"/>
</dbReference>
<reference evidence="3" key="1">
    <citation type="journal article" date="2021" name="Nat. Commun.">
        <title>Genomic analyses provide insights into spinach domestication and the genetic basis of agronomic traits.</title>
        <authorList>
            <person name="Cai X."/>
            <person name="Sun X."/>
            <person name="Xu C."/>
            <person name="Sun H."/>
            <person name="Wang X."/>
            <person name="Ge C."/>
            <person name="Zhang Z."/>
            <person name="Wang Q."/>
            <person name="Fei Z."/>
            <person name="Jiao C."/>
            <person name="Wang Q."/>
        </authorList>
    </citation>
    <scope>NUCLEOTIDE SEQUENCE [LARGE SCALE GENOMIC DNA]</scope>
    <source>
        <strain evidence="3">cv. Varoflay</strain>
    </source>
</reference>
<feature type="region of interest" description="Disordered" evidence="1">
    <location>
        <begin position="400"/>
        <end position="434"/>
    </location>
</feature>
<dbReference type="KEGG" id="soe:110776896"/>
<dbReference type="GeneID" id="110776896"/>
<keyword evidence="3" id="KW-1185">Reference proteome</keyword>
<dbReference type="PANTHER" id="PTHR33923:SF2">
    <property type="entry name" value="CALMODULIN-BINDING PROTEIN-RELATED"/>
    <property type="match status" value="1"/>
</dbReference>
<evidence type="ECO:0000313" key="3">
    <source>
        <dbReference type="Proteomes" id="UP000813463"/>
    </source>
</evidence>
<organism evidence="3 4">
    <name type="scientific">Spinacia oleracea</name>
    <name type="common">Spinach</name>
    <dbReference type="NCBI Taxonomy" id="3562"/>
    <lineage>
        <taxon>Eukaryota</taxon>
        <taxon>Viridiplantae</taxon>
        <taxon>Streptophyta</taxon>
        <taxon>Embryophyta</taxon>
        <taxon>Tracheophyta</taxon>
        <taxon>Spermatophyta</taxon>
        <taxon>Magnoliopsida</taxon>
        <taxon>eudicotyledons</taxon>
        <taxon>Gunneridae</taxon>
        <taxon>Pentapetalae</taxon>
        <taxon>Caryophyllales</taxon>
        <taxon>Chenopodiaceae</taxon>
        <taxon>Chenopodioideae</taxon>
        <taxon>Anserineae</taxon>
        <taxon>Spinacia</taxon>
    </lineage>
</organism>